<name>A0ABT5L4S7_9ALTE</name>
<accession>A0ABT5L4S7</accession>
<gene>
    <name evidence="4" type="ORF">OIK42_08345</name>
</gene>
<evidence type="ECO:0000313" key="5">
    <source>
        <dbReference type="Proteomes" id="UP001218788"/>
    </source>
</evidence>
<organism evidence="4 5">
    <name type="scientific">Alteromonas gilva</name>
    <dbReference type="NCBI Taxonomy" id="2987522"/>
    <lineage>
        <taxon>Bacteria</taxon>
        <taxon>Pseudomonadati</taxon>
        <taxon>Pseudomonadota</taxon>
        <taxon>Gammaproteobacteria</taxon>
        <taxon>Alteromonadales</taxon>
        <taxon>Alteromonadaceae</taxon>
        <taxon>Alteromonas/Salinimonas group</taxon>
        <taxon>Alteromonas</taxon>
    </lineage>
</organism>
<comment type="caution">
    <text evidence="4">The sequence shown here is derived from an EMBL/GenBank/DDBJ whole genome shotgun (WGS) entry which is preliminary data.</text>
</comment>
<protein>
    <submittedName>
        <fullName evidence="4">PH domain-containing protein</fullName>
    </submittedName>
</protein>
<evidence type="ECO:0000313" key="4">
    <source>
        <dbReference type="EMBL" id="MDC8830768.1"/>
    </source>
</evidence>
<evidence type="ECO:0000259" key="3">
    <source>
        <dbReference type="Pfam" id="PF03703"/>
    </source>
</evidence>
<dbReference type="PANTHER" id="PTHR37938:SF1">
    <property type="entry name" value="BLL0215 PROTEIN"/>
    <property type="match status" value="1"/>
</dbReference>
<proteinExistence type="predicted"/>
<keyword evidence="2" id="KW-0812">Transmembrane</keyword>
<evidence type="ECO:0000256" key="1">
    <source>
        <dbReference type="SAM" id="MobiDB-lite"/>
    </source>
</evidence>
<reference evidence="4 5" key="1">
    <citation type="submission" date="2022-10" db="EMBL/GenBank/DDBJ databases">
        <title>Alteromonas sp. chi3 Genome sequencing.</title>
        <authorList>
            <person name="Park S."/>
        </authorList>
    </citation>
    <scope>NUCLEOTIDE SEQUENCE [LARGE SCALE GENOMIC DNA]</scope>
    <source>
        <strain evidence="5">chi3</strain>
    </source>
</reference>
<dbReference type="InterPro" id="IPR005182">
    <property type="entry name" value="YdbS-like_PH"/>
</dbReference>
<keyword evidence="5" id="KW-1185">Reference proteome</keyword>
<evidence type="ECO:0000256" key="2">
    <source>
        <dbReference type="SAM" id="Phobius"/>
    </source>
</evidence>
<dbReference type="PANTHER" id="PTHR37938">
    <property type="entry name" value="BLL0215 PROTEIN"/>
    <property type="match status" value="1"/>
</dbReference>
<dbReference type="EMBL" id="JAQQXP010000001">
    <property type="protein sequence ID" value="MDC8830768.1"/>
    <property type="molecule type" value="Genomic_DNA"/>
</dbReference>
<dbReference type="RefSeq" id="WP_273639684.1">
    <property type="nucleotide sequence ID" value="NZ_JAQQXP010000001.1"/>
</dbReference>
<dbReference type="Pfam" id="PF03703">
    <property type="entry name" value="bPH_2"/>
    <property type="match status" value="1"/>
</dbReference>
<feature type="domain" description="YdbS-like PH" evidence="3">
    <location>
        <begin position="58"/>
        <end position="131"/>
    </location>
</feature>
<sequence>MAEKILRSASFDPKVKTYWMISLLIISGATVIGIPLLIISIPVFLFICGKMLAAMSATLTERKLVVKRGIWFTEEKSIPLDKITDVSMSQGPLMKLFGLYRLAFETAGQSSQGALVSLVGIVDAADFREAILDQKENVTSRNNPPSEKPDTPPSDLQALTQSVQRIEAMLADIIQSKNK</sequence>
<keyword evidence="2" id="KW-1133">Transmembrane helix</keyword>
<keyword evidence="2" id="KW-0472">Membrane</keyword>
<dbReference type="Proteomes" id="UP001218788">
    <property type="component" value="Unassembled WGS sequence"/>
</dbReference>
<feature type="transmembrane region" description="Helical" evidence="2">
    <location>
        <begin position="20"/>
        <end position="47"/>
    </location>
</feature>
<feature type="region of interest" description="Disordered" evidence="1">
    <location>
        <begin position="136"/>
        <end position="157"/>
    </location>
</feature>